<comment type="similarity">
    <text evidence="5">Belongs to the phospholipase D family.</text>
</comment>
<keyword evidence="2 5" id="KW-0378">Hydrolase</keyword>
<dbReference type="PROSITE" id="PS50035">
    <property type="entry name" value="PLD"/>
    <property type="match status" value="2"/>
</dbReference>
<feature type="region of interest" description="Disordered" evidence="6">
    <location>
        <begin position="674"/>
        <end position="694"/>
    </location>
</feature>
<dbReference type="GO" id="GO:0009395">
    <property type="term" value="P:phospholipid catabolic process"/>
    <property type="evidence" value="ECO:0007669"/>
    <property type="project" value="TreeGrafter"/>
</dbReference>
<comment type="catalytic activity">
    <reaction evidence="5">
        <text>a 1,2-diacyl-sn-glycero-3-phosphocholine + H2O = a 1,2-diacyl-sn-glycero-3-phosphate + choline + H(+)</text>
        <dbReference type="Rhea" id="RHEA:14445"/>
        <dbReference type="ChEBI" id="CHEBI:15354"/>
        <dbReference type="ChEBI" id="CHEBI:15377"/>
        <dbReference type="ChEBI" id="CHEBI:15378"/>
        <dbReference type="ChEBI" id="CHEBI:57643"/>
        <dbReference type="ChEBI" id="CHEBI:58608"/>
        <dbReference type="EC" id="3.1.4.4"/>
    </reaction>
</comment>
<dbReference type="InterPro" id="IPR016555">
    <property type="entry name" value="PLipase_D_euk"/>
</dbReference>
<keyword evidence="4" id="KW-0443">Lipid metabolism</keyword>
<organism evidence="8 9">
    <name type="scientific">Clathrospora elynae</name>
    <dbReference type="NCBI Taxonomy" id="706981"/>
    <lineage>
        <taxon>Eukaryota</taxon>
        <taxon>Fungi</taxon>
        <taxon>Dikarya</taxon>
        <taxon>Ascomycota</taxon>
        <taxon>Pezizomycotina</taxon>
        <taxon>Dothideomycetes</taxon>
        <taxon>Pleosporomycetidae</taxon>
        <taxon>Pleosporales</taxon>
        <taxon>Diademaceae</taxon>
        <taxon>Clathrospora</taxon>
    </lineage>
</organism>
<accession>A0A6A5TAJ2</accession>
<dbReference type="SMART" id="SM00155">
    <property type="entry name" value="PLDc"/>
    <property type="match status" value="2"/>
</dbReference>
<dbReference type="Proteomes" id="UP000800038">
    <property type="component" value="Unassembled WGS sequence"/>
</dbReference>
<dbReference type="Pfam" id="PF13091">
    <property type="entry name" value="PLDc_2"/>
    <property type="match status" value="1"/>
</dbReference>
<dbReference type="GO" id="GO:0035556">
    <property type="term" value="P:intracellular signal transduction"/>
    <property type="evidence" value="ECO:0007669"/>
    <property type="project" value="InterPro"/>
</dbReference>
<dbReference type="FunFam" id="3.30.870.10:FF:000032">
    <property type="entry name" value="Phospholipase"/>
    <property type="match status" value="1"/>
</dbReference>
<feature type="compositionally biased region" description="Low complexity" evidence="6">
    <location>
        <begin position="88"/>
        <end position="98"/>
    </location>
</feature>
<dbReference type="PIRSF" id="PIRSF009376">
    <property type="entry name" value="Phospholipase_D_euk"/>
    <property type="match status" value="1"/>
</dbReference>
<evidence type="ECO:0000256" key="6">
    <source>
        <dbReference type="SAM" id="MobiDB-lite"/>
    </source>
</evidence>
<dbReference type="GO" id="GO:0004630">
    <property type="term" value="F:phospholipase D activity"/>
    <property type="evidence" value="ECO:0007669"/>
    <property type="project" value="UniProtKB-UniRule"/>
</dbReference>
<dbReference type="EC" id="3.1.4.4" evidence="5"/>
<feature type="region of interest" description="Disordered" evidence="6">
    <location>
        <begin position="388"/>
        <end position="438"/>
    </location>
</feature>
<dbReference type="PANTHER" id="PTHR18896:SF186">
    <property type="entry name" value="PHOSPHOLIPASE D"/>
    <property type="match status" value="1"/>
</dbReference>
<evidence type="ECO:0000256" key="1">
    <source>
        <dbReference type="ARBA" id="ARBA00022737"/>
    </source>
</evidence>
<feature type="compositionally biased region" description="Basic and acidic residues" evidence="6">
    <location>
        <begin position="14"/>
        <end position="31"/>
    </location>
</feature>
<dbReference type="CDD" id="cd09141">
    <property type="entry name" value="PLDc_vPLD1_2_yPLD_like_2"/>
    <property type="match status" value="1"/>
</dbReference>
<feature type="domain" description="PLD phosphodiesterase" evidence="7">
    <location>
        <begin position="264"/>
        <end position="291"/>
    </location>
</feature>
<feature type="domain" description="PLD phosphodiesterase" evidence="7">
    <location>
        <begin position="748"/>
        <end position="775"/>
    </location>
</feature>
<reference evidence="8" key="1">
    <citation type="journal article" date="2020" name="Stud. Mycol.">
        <title>101 Dothideomycetes genomes: a test case for predicting lifestyles and emergence of pathogens.</title>
        <authorList>
            <person name="Haridas S."/>
            <person name="Albert R."/>
            <person name="Binder M."/>
            <person name="Bloem J."/>
            <person name="Labutti K."/>
            <person name="Salamov A."/>
            <person name="Andreopoulos B."/>
            <person name="Baker S."/>
            <person name="Barry K."/>
            <person name="Bills G."/>
            <person name="Bluhm B."/>
            <person name="Cannon C."/>
            <person name="Castanera R."/>
            <person name="Culley D."/>
            <person name="Daum C."/>
            <person name="Ezra D."/>
            <person name="Gonzalez J."/>
            <person name="Henrissat B."/>
            <person name="Kuo A."/>
            <person name="Liang C."/>
            <person name="Lipzen A."/>
            <person name="Lutzoni F."/>
            <person name="Magnuson J."/>
            <person name="Mondo S."/>
            <person name="Nolan M."/>
            <person name="Ohm R."/>
            <person name="Pangilinan J."/>
            <person name="Park H.-J."/>
            <person name="Ramirez L."/>
            <person name="Alfaro M."/>
            <person name="Sun H."/>
            <person name="Tritt A."/>
            <person name="Yoshinaga Y."/>
            <person name="Zwiers L.-H."/>
            <person name="Turgeon B."/>
            <person name="Goodwin S."/>
            <person name="Spatafora J."/>
            <person name="Crous P."/>
            <person name="Grigoriev I."/>
        </authorList>
    </citation>
    <scope>NUCLEOTIDE SEQUENCE</scope>
    <source>
        <strain evidence="8">CBS 161.51</strain>
    </source>
</reference>
<feature type="region of interest" description="Disordered" evidence="6">
    <location>
        <begin position="1"/>
        <end position="52"/>
    </location>
</feature>
<dbReference type="OrthoDB" id="14911at2759"/>
<keyword evidence="9" id="KW-1185">Reference proteome</keyword>
<dbReference type="PANTHER" id="PTHR18896">
    <property type="entry name" value="PHOSPHOLIPASE D"/>
    <property type="match status" value="1"/>
</dbReference>
<proteinExistence type="inferred from homology"/>
<dbReference type="SUPFAM" id="SSF56024">
    <property type="entry name" value="Phospholipase D/nuclease"/>
    <property type="match status" value="2"/>
</dbReference>
<dbReference type="AlphaFoldDB" id="A0A6A5TAJ2"/>
<dbReference type="GO" id="GO:0006654">
    <property type="term" value="P:phosphatidic acid biosynthetic process"/>
    <property type="evidence" value="ECO:0007669"/>
    <property type="project" value="InterPro"/>
</dbReference>
<evidence type="ECO:0000256" key="5">
    <source>
        <dbReference type="PIRNR" id="PIRNR009376"/>
    </source>
</evidence>
<name>A0A6A5TAJ2_9PLEO</name>
<evidence type="ECO:0000256" key="3">
    <source>
        <dbReference type="ARBA" id="ARBA00022963"/>
    </source>
</evidence>
<evidence type="ECO:0000259" key="7">
    <source>
        <dbReference type="PROSITE" id="PS50035"/>
    </source>
</evidence>
<feature type="region of interest" description="Disordered" evidence="6">
    <location>
        <begin position="74"/>
        <end position="99"/>
    </location>
</feature>
<dbReference type="InterPro" id="IPR001736">
    <property type="entry name" value="PLipase_D/transphosphatidylase"/>
</dbReference>
<dbReference type="InterPro" id="IPR025202">
    <property type="entry name" value="PLD-like_dom"/>
</dbReference>
<gene>
    <name evidence="8" type="ORF">EJ02DRAFT_451025</name>
</gene>
<dbReference type="CDD" id="cd09138">
    <property type="entry name" value="PLDc_vPLD1_2_yPLD_like_1"/>
    <property type="match status" value="1"/>
</dbReference>
<sequence length="979" mass="110553">MSRRDDDLAYGDYHGQEGEEGDRGMIGDMGRRFGFGKNQQQPSSSNQGGGMSFFKKIHDPLHGFVSDIKDAISGKEDAQKPPPGTYEPQGGQPLQPGQEYHEQHRFLSFAPKRHGNETKWYVDGCSYMYAVSIALERAKESIWILDWWLSPELYLRRPPAKNQQYRVDRMLQAAAERGVKVNIIVYKEVTQALTLSSSHTKHHLEDLHPNIGVFRHPDHLPDAAVLQSSFLSSFQNMTFTPAKLAQLPGDGLKAIYGAHEGTVMYWAHHEKLCLIDGHTAFMGGLDLCYGRWDTNQHAISDAHPGNIDRIVFPGQDFNNARMLDFQDVTNWENNKLDRTQSSRMGWSDVALCLAGPVVQDLRTHFAQRWNFIYDEKYSKKATRYARIPDTSSGAQQGGVYSPPPGQQRGVESEEGERGFGSDDRDEDGERGLFGHGGASGHFRQKLQQKVNQYGHEQGSHQGSDQSHVEHSSQRGGSDCQITRSAAKWSHNLISTEHSIQNAYCEIIRDSKHFVYIENQFFITATGDQQKPIKNKIGAAIVERIVRAARNGEKYKMIVAIPAVPAFAGDLKLDEALGTRAIMEFQYDSINRGGHSIYEEIARAGFNPMDYIRFYNLRSYDRINASGVMREAEQRSGVSYRQAQEGYDAAHDNAQGYQAYHPPPTAEYGVYEMDGSAQSQHHDAGPQSQGRPDDYDRYQQEATKIGSRQGLGDGRWDTVSECYMLGGEDIRNVPWEGGATDEMDAFVSEELYIHSKLLIADDQTVICGSANLNDRSQLGDHDSEIAVIIQDPDSVESSMDGQPWRASKFAASLRREIFRKHLGLLKPQNMERPDPNYEPVNVPNVYDWGSVEDRQVIDPLGDEFQNLWTWRANTNTQAFGKVFHPVPSDEVKNWKQYDEYYSRFFGQDQKAKENKKPSLYKWGHVVAENFSQGEQGVREVKEILSTIKGTLVEMPLLFLKEEDIAKEGMGLNALTEELYT</sequence>
<dbReference type="InterPro" id="IPR015679">
    <property type="entry name" value="PLipase_D_fam"/>
</dbReference>
<dbReference type="Gene3D" id="3.30.870.10">
    <property type="entry name" value="Endonuclease Chain A"/>
    <property type="match status" value="3"/>
</dbReference>
<feature type="compositionally biased region" description="Low complexity" evidence="6">
    <location>
        <begin position="35"/>
        <end position="46"/>
    </location>
</feature>
<evidence type="ECO:0000313" key="9">
    <source>
        <dbReference type="Proteomes" id="UP000800038"/>
    </source>
</evidence>
<feature type="region of interest" description="Disordered" evidence="6">
    <location>
        <begin position="451"/>
        <end position="479"/>
    </location>
</feature>
<dbReference type="EMBL" id="ML976006">
    <property type="protein sequence ID" value="KAF1945917.1"/>
    <property type="molecule type" value="Genomic_DNA"/>
</dbReference>
<keyword evidence="3 5" id="KW-0442">Lipid degradation</keyword>
<evidence type="ECO:0000256" key="2">
    <source>
        <dbReference type="ARBA" id="ARBA00022801"/>
    </source>
</evidence>
<feature type="compositionally biased region" description="Basic and acidic residues" evidence="6">
    <location>
        <begin position="415"/>
        <end position="432"/>
    </location>
</feature>
<protein>
    <recommendedName>
        <fullName evidence="5">Phospholipase</fullName>
        <ecNumber evidence="5">3.1.4.4</ecNumber>
    </recommendedName>
</protein>
<keyword evidence="1" id="KW-0677">Repeat</keyword>
<evidence type="ECO:0000256" key="4">
    <source>
        <dbReference type="ARBA" id="ARBA00023098"/>
    </source>
</evidence>
<evidence type="ECO:0000313" key="8">
    <source>
        <dbReference type="EMBL" id="KAF1945917.1"/>
    </source>
</evidence>